<dbReference type="InterPro" id="IPR051209">
    <property type="entry name" value="FAD-bind_Monooxygenase_sf"/>
</dbReference>
<proteinExistence type="inferred from homology"/>
<evidence type="ECO:0000256" key="8">
    <source>
        <dbReference type="ARBA" id="ARBA00022857"/>
    </source>
</evidence>
<evidence type="ECO:0000313" key="14">
    <source>
        <dbReference type="Proteomes" id="UP000199069"/>
    </source>
</evidence>
<dbReference type="PANTHER" id="PTHR42877">
    <property type="entry name" value="L-ORNITHINE N(5)-MONOOXYGENASE-RELATED"/>
    <property type="match status" value="1"/>
</dbReference>
<keyword evidence="7" id="KW-0274">FAD</keyword>
<dbReference type="Gene3D" id="3.50.50.60">
    <property type="entry name" value="FAD/NAD(P)-binding domain"/>
    <property type="match status" value="2"/>
</dbReference>
<evidence type="ECO:0000256" key="9">
    <source>
        <dbReference type="ARBA" id="ARBA00023002"/>
    </source>
</evidence>
<comment type="cofactor">
    <cofactor evidence="1">
        <name>FAD</name>
        <dbReference type="ChEBI" id="CHEBI:57692"/>
    </cofactor>
</comment>
<keyword evidence="6" id="KW-0285">Flavoprotein</keyword>
<keyword evidence="8" id="KW-0521">NADP</keyword>
<comment type="similarity">
    <text evidence="3">Belongs to the lysine N(6)-hydroxylase/L-ornithine N(5)-oxygenase family.</text>
</comment>
<evidence type="ECO:0000256" key="6">
    <source>
        <dbReference type="ARBA" id="ARBA00022630"/>
    </source>
</evidence>
<dbReference type="SUPFAM" id="SSF51905">
    <property type="entry name" value="FAD/NAD(P)-binding domain"/>
    <property type="match status" value="2"/>
</dbReference>
<dbReference type="EMBL" id="CWKI01000003">
    <property type="protein sequence ID" value="CTR05918.1"/>
    <property type="molecule type" value="Genomic_DNA"/>
</dbReference>
<sequence length="516" mass="56949">MAAETAQKVPVDAADHTTAVIIGAGVSGLDALIQFQRLLKLTDVVVYEKDGALGGTWAANHYPGASCDIPVAFYSFSFAPATEFNTQWPGAAGICRYYNRVVDQFGVRDRIVLHTLIEEARFSRSTGLWTIKLKNVKTGEERTKTCNILVSAVGALSVPADPPFDTTQFDGIVMHSAKWDSSVSLKDKDVVILGNGCSAAQIIPAVLKDVKSLTQVARSKHAIVPRNAVPDNAFTNTIVRWVPGLITIYRFAVFLLCESYFALFDTVGGAKGRRAIHKVSSDYIRRTAPAKFHDKLEYDFEFGQKRRIIDYSNMTSALHDPKFDLLFPDSIASAKGRTIITESGKEVPADVVVTATGFKVADYLFPLKVYNGEGESLVDRLKGNGVKTYLTSMVASYPNFWILMGPNSVTGHSSALYNTECTVDMMIKLLKPVVASIKKGATPPAPSVEVTQKAEDEWFAEMRAEMDKKVFEKAGKMSWYVDPQTGTCTTLFPWGQLEFLRQTRDIKKERFVWTAT</sequence>
<comment type="similarity">
    <text evidence="4">Belongs to the FAD-binding monooxygenase family.</text>
</comment>
<evidence type="ECO:0000256" key="2">
    <source>
        <dbReference type="ARBA" id="ARBA00004924"/>
    </source>
</evidence>
<gene>
    <name evidence="12" type="primary">FGENESH: predicted gene_3.230</name>
    <name evidence="13" type="ORF">AAT19DRAFT_13008</name>
    <name evidence="12" type="ORF">BN2166_0017790</name>
</gene>
<reference evidence="13 15" key="2">
    <citation type="journal article" date="2018" name="Elife">
        <title>Functional genomics of lipid metabolism in the oleaginous yeast Rhodosporidium toruloides.</title>
        <authorList>
            <person name="Coradetti S.T."/>
            <person name="Pinel D."/>
            <person name="Geiselman G."/>
            <person name="Ito M."/>
            <person name="Mondo S."/>
            <person name="Reilly M.C."/>
            <person name="Cheng Y.F."/>
            <person name="Bauer S."/>
            <person name="Grigoriev I."/>
            <person name="Gladden J.M."/>
            <person name="Simmons B.A."/>
            <person name="Brem R."/>
            <person name="Arkin A.P."/>
            <person name="Skerker J.M."/>
        </authorList>
    </citation>
    <scope>NUCLEOTIDE SEQUENCE [LARGE SCALE GENOMIC DNA]</scope>
    <source>
        <strain evidence="13 15">NBRC 0880</strain>
    </source>
</reference>
<evidence type="ECO:0000256" key="3">
    <source>
        <dbReference type="ARBA" id="ARBA00007588"/>
    </source>
</evidence>
<evidence type="ECO:0000313" key="15">
    <source>
        <dbReference type="Proteomes" id="UP000239560"/>
    </source>
</evidence>
<evidence type="ECO:0000256" key="11">
    <source>
        <dbReference type="ARBA" id="ARBA00049248"/>
    </source>
</evidence>
<keyword evidence="9" id="KW-0560">Oxidoreductase</keyword>
<dbReference type="Proteomes" id="UP000199069">
    <property type="component" value="Unassembled WGS sequence"/>
</dbReference>
<dbReference type="GO" id="GO:0004497">
    <property type="term" value="F:monooxygenase activity"/>
    <property type="evidence" value="ECO:0007669"/>
    <property type="project" value="UniProtKB-KW"/>
</dbReference>
<evidence type="ECO:0000256" key="5">
    <source>
        <dbReference type="ARBA" id="ARBA00012881"/>
    </source>
</evidence>
<dbReference type="Pfam" id="PF13434">
    <property type="entry name" value="Lys_Orn_oxgnase"/>
    <property type="match status" value="1"/>
</dbReference>
<evidence type="ECO:0000256" key="7">
    <source>
        <dbReference type="ARBA" id="ARBA00022827"/>
    </source>
</evidence>
<evidence type="ECO:0000313" key="12">
    <source>
        <dbReference type="EMBL" id="CTR05918.1"/>
    </source>
</evidence>
<dbReference type="OMA" id="KWNSMSY"/>
<dbReference type="InterPro" id="IPR025700">
    <property type="entry name" value="Lys/Orn_oxygenase"/>
</dbReference>
<name>A0A0K3CAL5_RHOTO</name>
<dbReference type="EMBL" id="LCTV02000003">
    <property type="protein sequence ID" value="PRQ75986.1"/>
    <property type="molecule type" value="Genomic_DNA"/>
</dbReference>
<comment type="catalytic activity">
    <reaction evidence="10">
        <text>L-ornithine + NADPH + O2 = N(5)-hydroxy-L-ornithine + NADP(+) + H2O</text>
        <dbReference type="Rhea" id="RHEA:41508"/>
        <dbReference type="ChEBI" id="CHEBI:15377"/>
        <dbReference type="ChEBI" id="CHEBI:15379"/>
        <dbReference type="ChEBI" id="CHEBI:46911"/>
        <dbReference type="ChEBI" id="CHEBI:57783"/>
        <dbReference type="ChEBI" id="CHEBI:58349"/>
        <dbReference type="ChEBI" id="CHEBI:78275"/>
        <dbReference type="EC" id="1.14.13.196"/>
    </reaction>
</comment>
<comment type="pathway">
    <text evidence="2">Siderophore biosynthesis.</text>
</comment>
<evidence type="ECO:0000256" key="1">
    <source>
        <dbReference type="ARBA" id="ARBA00001974"/>
    </source>
</evidence>
<keyword evidence="12" id="KW-0503">Monooxygenase</keyword>
<keyword evidence="14" id="KW-1185">Reference proteome</keyword>
<dbReference type="Proteomes" id="UP000239560">
    <property type="component" value="Unassembled WGS sequence"/>
</dbReference>
<evidence type="ECO:0000256" key="10">
    <source>
        <dbReference type="ARBA" id="ARBA00047598"/>
    </source>
</evidence>
<comment type="catalytic activity">
    <reaction evidence="11">
        <text>L-ornithine + NADH + O2 = N(5)-hydroxy-L-ornithine + NAD(+) + H2O</text>
        <dbReference type="Rhea" id="RHEA:41512"/>
        <dbReference type="ChEBI" id="CHEBI:15377"/>
        <dbReference type="ChEBI" id="CHEBI:15379"/>
        <dbReference type="ChEBI" id="CHEBI:46911"/>
        <dbReference type="ChEBI" id="CHEBI:57540"/>
        <dbReference type="ChEBI" id="CHEBI:57945"/>
        <dbReference type="ChEBI" id="CHEBI:78275"/>
        <dbReference type="EC" id="1.14.13.196"/>
    </reaction>
</comment>
<dbReference type="AlphaFoldDB" id="A0A0K3CAL5"/>
<accession>A0A0K3CAL5</accession>
<dbReference type="EC" id="1.14.13.196" evidence="5"/>
<dbReference type="PANTHER" id="PTHR42877:SF5">
    <property type="entry name" value="L-ORNITHINE N(5)-MONOOXYGENASE-RELATED"/>
    <property type="match status" value="1"/>
</dbReference>
<dbReference type="OrthoDB" id="74360at2759"/>
<evidence type="ECO:0000256" key="4">
    <source>
        <dbReference type="ARBA" id="ARBA00010139"/>
    </source>
</evidence>
<evidence type="ECO:0000313" key="13">
    <source>
        <dbReference type="EMBL" id="PRQ75986.1"/>
    </source>
</evidence>
<reference evidence="12 14" key="1">
    <citation type="submission" date="2015-07" db="EMBL/GenBank/DDBJ databases">
        <authorList>
            <person name="Cajimat M.N.B."/>
            <person name="Milazzo M.L."/>
            <person name="Fulhorst C.F."/>
        </authorList>
    </citation>
    <scope>NUCLEOTIDE SEQUENCE [LARGE SCALE GENOMIC DNA]</scope>
    <source>
        <strain evidence="12">Single colony</strain>
    </source>
</reference>
<protein>
    <recommendedName>
        <fullName evidence="5">L-ornithine N(5)-monooxygenase [NAD(P)H]</fullName>
        <ecNumber evidence="5">1.14.13.196</ecNumber>
    </recommendedName>
</protein>
<organism evidence="12 14">
    <name type="scientific">Rhodotorula toruloides</name>
    <name type="common">Yeast</name>
    <name type="synonym">Rhodosporidium toruloides</name>
    <dbReference type="NCBI Taxonomy" id="5286"/>
    <lineage>
        <taxon>Eukaryota</taxon>
        <taxon>Fungi</taxon>
        <taxon>Dikarya</taxon>
        <taxon>Basidiomycota</taxon>
        <taxon>Pucciniomycotina</taxon>
        <taxon>Microbotryomycetes</taxon>
        <taxon>Sporidiobolales</taxon>
        <taxon>Sporidiobolaceae</taxon>
        <taxon>Rhodotorula</taxon>
    </lineage>
</organism>
<dbReference type="Pfam" id="PF13450">
    <property type="entry name" value="NAD_binding_8"/>
    <property type="match status" value="1"/>
</dbReference>
<dbReference type="STRING" id="5286.A0A0K3CAL5"/>
<dbReference type="InterPro" id="IPR036188">
    <property type="entry name" value="FAD/NAD-bd_sf"/>
</dbReference>